<dbReference type="PANTHER" id="PTHR46238">
    <property type="entry name" value="REVERSE TRANSCRIPTASE DOMAIN-CONTAINING PROTEIN"/>
    <property type="match status" value="1"/>
</dbReference>
<proteinExistence type="predicted"/>
<keyword evidence="2" id="KW-1185">Reference proteome</keyword>
<dbReference type="EMBL" id="JACXVP010000003">
    <property type="protein sequence ID" value="KAG5615047.1"/>
    <property type="molecule type" value="Genomic_DNA"/>
</dbReference>
<name>A0A9J5ZSR2_SOLCO</name>
<accession>A0A9J5ZSR2</accession>
<dbReference type="Proteomes" id="UP000824120">
    <property type="component" value="Chromosome 3"/>
</dbReference>
<reference evidence="1 2" key="1">
    <citation type="submission" date="2020-09" db="EMBL/GenBank/DDBJ databases">
        <title>De no assembly of potato wild relative species, Solanum commersonii.</title>
        <authorList>
            <person name="Cho K."/>
        </authorList>
    </citation>
    <scope>NUCLEOTIDE SEQUENCE [LARGE SCALE GENOMIC DNA]</scope>
    <source>
        <strain evidence="1">LZ3.2</strain>
        <tissue evidence="1">Leaf</tissue>
    </source>
</reference>
<gene>
    <name evidence="1" type="ORF">H5410_014871</name>
</gene>
<dbReference type="OrthoDB" id="1303839at2759"/>
<comment type="caution">
    <text evidence="1">The sequence shown here is derived from an EMBL/GenBank/DDBJ whole genome shotgun (WGS) entry which is preliminary data.</text>
</comment>
<sequence length="137" mass="15803">MASVVDKLRKARLRWFGHVRRRCADAPVRRCKGLAIEGTRRGRGRPKKFWGEFNDGTVKIKFSDPIAMHNRIDSMSSRLSRSNSFYISLVDYIAQAPSRASTSQIRENYRYDNIKIDKDNIARPMPRPSSDLDITKS</sequence>
<organism evidence="1 2">
    <name type="scientific">Solanum commersonii</name>
    <name type="common">Commerson's wild potato</name>
    <name type="synonym">Commerson's nightshade</name>
    <dbReference type="NCBI Taxonomy" id="4109"/>
    <lineage>
        <taxon>Eukaryota</taxon>
        <taxon>Viridiplantae</taxon>
        <taxon>Streptophyta</taxon>
        <taxon>Embryophyta</taxon>
        <taxon>Tracheophyta</taxon>
        <taxon>Spermatophyta</taxon>
        <taxon>Magnoliopsida</taxon>
        <taxon>eudicotyledons</taxon>
        <taxon>Gunneridae</taxon>
        <taxon>Pentapetalae</taxon>
        <taxon>asterids</taxon>
        <taxon>lamiids</taxon>
        <taxon>Solanales</taxon>
        <taxon>Solanaceae</taxon>
        <taxon>Solanoideae</taxon>
        <taxon>Solaneae</taxon>
        <taxon>Solanum</taxon>
    </lineage>
</organism>
<protein>
    <submittedName>
        <fullName evidence="1">Uncharacterized protein</fullName>
    </submittedName>
</protein>
<dbReference type="AlphaFoldDB" id="A0A9J5ZSR2"/>
<evidence type="ECO:0000313" key="1">
    <source>
        <dbReference type="EMBL" id="KAG5615047.1"/>
    </source>
</evidence>
<dbReference type="PANTHER" id="PTHR46238:SF8">
    <property type="entry name" value="ENDONUCLEASE_EXONUCLEASE_PHOSPHATASE DOMAIN-CONTAINING PROTEIN"/>
    <property type="match status" value="1"/>
</dbReference>
<evidence type="ECO:0000313" key="2">
    <source>
        <dbReference type="Proteomes" id="UP000824120"/>
    </source>
</evidence>